<feature type="region of interest" description="Disordered" evidence="1">
    <location>
        <begin position="379"/>
        <end position="489"/>
    </location>
</feature>
<feature type="region of interest" description="Disordered" evidence="1">
    <location>
        <begin position="791"/>
        <end position="827"/>
    </location>
</feature>
<feature type="region of interest" description="Disordered" evidence="1">
    <location>
        <begin position="232"/>
        <end position="284"/>
    </location>
</feature>
<feature type="compositionally biased region" description="Polar residues" evidence="1">
    <location>
        <begin position="810"/>
        <end position="827"/>
    </location>
</feature>
<name>A0A4Z1JSI8_9HELO</name>
<feature type="compositionally biased region" description="Polar residues" evidence="1">
    <location>
        <begin position="444"/>
        <end position="454"/>
    </location>
</feature>
<sequence>MANEMTLIVLAFSAVVFLPTRFKPSLAMNYPWRPAAALNPHADSAASKSSIPRDQPPSRHLPITAGTVASRILSLQKLAGPPKNKSSPKPPSRFPPSRASSNSRRERSTTSPRRSRSPLRIRPTWESRRENSRSSFGRRATNLFGNPASRNSQPSEQLQAGTSHSFLGLRIPRGNGEVGFAREGKGGGDGGSSLRGLLREDVMGGGWGPVVDTLKMSRMDLGRRIDGSEVDLDRGAKNLGGDHGSTQAPSTAQLSYGQNRTLNPRRQKEKMRQDEMSNSEVSIRTTSTLRRQSVRDLFDKHGIERPPGLASSEVGREETNEPQRHRVCHLCMWIHDKNENTCWKCGHRLCKACDRLLTFSNGGKDASFDYKRVVPVDRKEASKPVHYVTTPRPSKGQILKQSLSRPLPIPIQMRKKEVAPTEPFPPFYSEKAPPQSLKPGPGLDSTNYGPSQSCPGIYKSERSQNLSAQSEEASQESSILSTPNSSCQYVTNKHRSESGSLETHDYRCESCQQANHRSFVCRHSTSQSLARSEDIIAMDGRYAADSINDENIYRSHSYPDSSKTSQPSMRLYRLLNGQVHRAIQLSHESDHVEIPRTSMRPDPFLNNTMPRTTQSIHRVNRRSRTENTQGSESACRMFNGSTYQPVQPSFTMDNMEKSKLLDNYYPFLNDSKHGKRSSRYGSDYVECRGYPRTGHGHCDRSPVSSGILGDCQHCLDDCECSACQSTIHSVRCCTNGVHKPMIHLHRSPAKVSLNDAFNSNHGHPGSTQERKPYILSRSQTYDRSTVHKYDSVSEWLGSPDEPSPPRRFDTPTNTPSKTLHLPKNSSSFAVKQARDSLLMARTPSPWTSSSIILKDIAPLMKETFKKASENACSKIIVNSNRPSSSDGTRDKSAAPARSNPRFPTNSSPGYFSSNPWREREEVNFPTKHLDWKHVLKSPLQKVARRSSDCETSDICGQADWADRRRESEESISRRVRKERLEREEVRSKVRRWEDRRSESRRGVVRRGVVRRVRDSGGGGVSGSAGASDMVTPVSAGGYFDAQMRWLSSGSERGRGNGLKGVMGSIVEEEFEGEFEGERGGRDDDDDDGEKHDCVWKRRVLRFGSKSIDCGLRNRNTDEALGEERVEGVSGVKGVTIVIHMENGKDLVLRTNCHGGLSWEGLERLLGGERGVERRVEG</sequence>
<dbReference type="STRING" id="278938.A0A4Z1JSI8"/>
<feature type="region of interest" description="Disordered" evidence="1">
    <location>
        <begin position="755"/>
        <end position="774"/>
    </location>
</feature>
<dbReference type="AlphaFoldDB" id="A0A4Z1JSI8"/>
<feature type="chain" id="PRO_5021230832" evidence="2">
    <location>
        <begin position="28"/>
        <end position="1177"/>
    </location>
</feature>
<feature type="compositionally biased region" description="Basic and acidic residues" evidence="1">
    <location>
        <begin position="123"/>
        <end position="132"/>
    </location>
</feature>
<proteinExistence type="predicted"/>
<accession>A0A4Z1JSI8</accession>
<organism evidence="3 4">
    <name type="scientific">Botrytis elliptica</name>
    <dbReference type="NCBI Taxonomy" id="278938"/>
    <lineage>
        <taxon>Eukaryota</taxon>
        <taxon>Fungi</taxon>
        <taxon>Dikarya</taxon>
        <taxon>Ascomycota</taxon>
        <taxon>Pezizomycotina</taxon>
        <taxon>Leotiomycetes</taxon>
        <taxon>Helotiales</taxon>
        <taxon>Sclerotiniaceae</taxon>
        <taxon>Botrytis</taxon>
    </lineage>
</organism>
<evidence type="ECO:0000256" key="2">
    <source>
        <dbReference type="SAM" id="SignalP"/>
    </source>
</evidence>
<dbReference type="EMBL" id="PQXM01000301">
    <property type="protein sequence ID" value="TGO74162.1"/>
    <property type="molecule type" value="Genomic_DNA"/>
</dbReference>
<protein>
    <submittedName>
        <fullName evidence="3">Uncharacterized protein</fullName>
    </submittedName>
</protein>
<feature type="compositionally biased region" description="Polar residues" evidence="1">
    <location>
        <begin position="877"/>
        <end position="886"/>
    </location>
</feature>
<dbReference type="Proteomes" id="UP000297229">
    <property type="component" value="Unassembled WGS sequence"/>
</dbReference>
<evidence type="ECO:0000256" key="1">
    <source>
        <dbReference type="SAM" id="MobiDB-lite"/>
    </source>
</evidence>
<keyword evidence="2" id="KW-0732">Signal</keyword>
<feature type="region of interest" description="Disordered" evidence="1">
    <location>
        <begin position="78"/>
        <end position="160"/>
    </location>
</feature>
<feature type="region of interest" description="Disordered" evidence="1">
    <location>
        <begin position="877"/>
        <end position="915"/>
    </location>
</feature>
<feature type="compositionally biased region" description="Polar residues" evidence="1">
    <location>
        <begin position="755"/>
        <end position="767"/>
    </location>
</feature>
<feature type="region of interest" description="Disordered" evidence="1">
    <location>
        <begin position="595"/>
        <end position="638"/>
    </location>
</feature>
<evidence type="ECO:0000313" key="4">
    <source>
        <dbReference type="Proteomes" id="UP000297229"/>
    </source>
</evidence>
<feature type="compositionally biased region" description="Polar residues" evidence="1">
    <location>
        <begin position="901"/>
        <end position="915"/>
    </location>
</feature>
<feature type="region of interest" description="Disordered" evidence="1">
    <location>
        <begin position="177"/>
        <end position="196"/>
    </location>
</feature>
<feature type="compositionally biased region" description="Polar residues" evidence="1">
    <location>
        <begin position="148"/>
        <end position="160"/>
    </location>
</feature>
<comment type="caution">
    <text evidence="3">The sequence shown here is derived from an EMBL/GenBank/DDBJ whole genome shotgun (WGS) entry which is preliminary data.</text>
</comment>
<feature type="compositionally biased region" description="Low complexity" evidence="1">
    <location>
        <begin position="463"/>
        <end position="481"/>
    </location>
</feature>
<reference evidence="3 4" key="1">
    <citation type="submission" date="2017-12" db="EMBL/GenBank/DDBJ databases">
        <title>Comparative genomics of Botrytis spp.</title>
        <authorList>
            <person name="Valero-Jimenez C.A."/>
            <person name="Tapia P."/>
            <person name="Veloso J."/>
            <person name="Silva-Moreno E."/>
            <person name="Staats M."/>
            <person name="Valdes J.H."/>
            <person name="Van Kan J.A.L."/>
        </authorList>
    </citation>
    <scope>NUCLEOTIDE SEQUENCE [LARGE SCALE GENOMIC DNA]</scope>
    <source>
        <strain evidence="3 4">Be9601</strain>
    </source>
</reference>
<evidence type="ECO:0000313" key="3">
    <source>
        <dbReference type="EMBL" id="TGO74162.1"/>
    </source>
</evidence>
<feature type="signal peptide" evidence="2">
    <location>
        <begin position="1"/>
        <end position="27"/>
    </location>
</feature>
<keyword evidence="4" id="KW-1185">Reference proteome</keyword>
<feature type="region of interest" description="Disordered" evidence="1">
    <location>
        <begin position="41"/>
        <end position="62"/>
    </location>
</feature>
<feature type="compositionally biased region" description="Polar residues" evidence="1">
    <location>
        <begin position="605"/>
        <end position="617"/>
    </location>
</feature>
<gene>
    <name evidence="3" type="ORF">BELL_0303g00010</name>
</gene>
<feature type="compositionally biased region" description="Polar residues" evidence="1">
    <location>
        <begin position="244"/>
        <end position="262"/>
    </location>
</feature>